<evidence type="ECO:0000256" key="1">
    <source>
        <dbReference type="SAM" id="MobiDB-lite"/>
    </source>
</evidence>
<name>A0ABS9VK31_9SPHN</name>
<evidence type="ECO:0000313" key="3">
    <source>
        <dbReference type="Proteomes" id="UP001203058"/>
    </source>
</evidence>
<comment type="caution">
    <text evidence="2">The sequence shown here is derived from an EMBL/GenBank/DDBJ whole genome shotgun (WGS) entry which is preliminary data.</text>
</comment>
<organism evidence="2 3">
    <name type="scientific">Sphingomonas telluris</name>
    <dbReference type="NCBI Taxonomy" id="2907998"/>
    <lineage>
        <taxon>Bacteria</taxon>
        <taxon>Pseudomonadati</taxon>
        <taxon>Pseudomonadota</taxon>
        <taxon>Alphaproteobacteria</taxon>
        <taxon>Sphingomonadales</taxon>
        <taxon>Sphingomonadaceae</taxon>
        <taxon>Sphingomonas</taxon>
    </lineage>
</organism>
<protein>
    <submittedName>
        <fullName evidence="2">Uncharacterized protein</fullName>
    </submittedName>
</protein>
<reference evidence="2 3" key="1">
    <citation type="submission" date="2022-03" db="EMBL/GenBank/DDBJ databases">
        <authorList>
            <person name="Jo J.-H."/>
            <person name="Im W.-T."/>
        </authorList>
    </citation>
    <scope>NUCLEOTIDE SEQUENCE [LARGE SCALE GENOMIC DNA]</scope>
    <source>
        <strain evidence="2 3">SM33</strain>
    </source>
</reference>
<dbReference type="Proteomes" id="UP001203058">
    <property type="component" value="Unassembled WGS sequence"/>
</dbReference>
<feature type="region of interest" description="Disordered" evidence="1">
    <location>
        <begin position="1"/>
        <end position="47"/>
    </location>
</feature>
<keyword evidence="3" id="KW-1185">Reference proteome</keyword>
<sequence length="47" mass="4372">MAQKSARGNPGGQLKKGDAGAQGGRGGAEKGGSGNKGGSKSGKSGNK</sequence>
<dbReference type="EMBL" id="JAKZHW010000001">
    <property type="protein sequence ID" value="MCH8615308.1"/>
    <property type="molecule type" value="Genomic_DNA"/>
</dbReference>
<gene>
    <name evidence="2" type="ORF">LZ016_04210</name>
</gene>
<accession>A0ABS9VK31</accession>
<proteinExistence type="predicted"/>
<evidence type="ECO:0000313" key="2">
    <source>
        <dbReference type="EMBL" id="MCH8615308.1"/>
    </source>
</evidence>
<dbReference type="RefSeq" id="WP_241446049.1">
    <property type="nucleotide sequence ID" value="NZ_JAKZHW010000001.1"/>
</dbReference>
<feature type="compositionally biased region" description="Gly residues" evidence="1">
    <location>
        <begin position="20"/>
        <end position="40"/>
    </location>
</feature>